<dbReference type="STRING" id="1121387.GCA_000429885_01373"/>
<dbReference type="InterPro" id="IPR001031">
    <property type="entry name" value="Thioesterase"/>
</dbReference>
<dbReference type="GO" id="GO:0005737">
    <property type="term" value="C:cytoplasm"/>
    <property type="evidence" value="ECO:0007669"/>
    <property type="project" value="TreeGrafter"/>
</dbReference>
<dbReference type="SMART" id="SM00824">
    <property type="entry name" value="PKS_TE"/>
    <property type="match status" value="1"/>
</dbReference>
<dbReference type="SUPFAM" id="SSF56801">
    <property type="entry name" value="Acetyl-CoA synthetase-like"/>
    <property type="match status" value="1"/>
</dbReference>
<proteinExistence type="predicted"/>
<dbReference type="SUPFAM" id="SSF47336">
    <property type="entry name" value="ACP-like"/>
    <property type="match status" value="1"/>
</dbReference>
<dbReference type="Pfam" id="PF00550">
    <property type="entry name" value="PP-binding"/>
    <property type="match status" value="1"/>
</dbReference>
<dbReference type="AlphaFoldDB" id="A0A239V710"/>
<accession>A0A239V710</accession>
<dbReference type="InterPro" id="IPR009081">
    <property type="entry name" value="PP-bd_ACP"/>
</dbReference>
<dbReference type="InterPro" id="IPR020802">
    <property type="entry name" value="TesA-like"/>
</dbReference>
<dbReference type="PANTHER" id="PTHR45527:SF1">
    <property type="entry name" value="FATTY ACID SYNTHASE"/>
    <property type="match status" value="1"/>
</dbReference>
<dbReference type="Pfam" id="PF00975">
    <property type="entry name" value="Thioesterase"/>
    <property type="match status" value="1"/>
</dbReference>
<keyword evidence="4" id="KW-1185">Reference proteome</keyword>
<dbReference type="Pfam" id="PF00501">
    <property type="entry name" value="AMP-binding"/>
    <property type="match status" value="1"/>
</dbReference>
<reference evidence="3 4" key="1">
    <citation type="submission" date="2017-06" db="EMBL/GenBank/DDBJ databases">
        <authorList>
            <consortium name="Pathogen Informatics"/>
        </authorList>
    </citation>
    <scope>NUCLEOTIDE SEQUENCE [LARGE SCALE GENOMIC DNA]</scope>
    <source>
        <strain evidence="3 4">NCTC13039</strain>
    </source>
</reference>
<dbReference type="SUPFAM" id="SSF53474">
    <property type="entry name" value="alpha/beta-Hydrolases"/>
    <property type="match status" value="1"/>
</dbReference>
<dbReference type="InterPro" id="IPR042099">
    <property type="entry name" value="ANL_N_sf"/>
</dbReference>
<comment type="cofactor">
    <cofactor evidence="1">
        <name>pantetheine 4'-phosphate</name>
        <dbReference type="ChEBI" id="CHEBI:47942"/>
    </cofactor>
</comment>
<dbReference type="Gene3D" id="3.30.300.30">
    <property type="match status" value="1"/>
</dbReference>
<dbReference type="PROSITE" id="PS50075">
    <property type="entry name" value="CARRIER"/>
    <property type="match status" value="1"/>
</dbReference>
<dbReference type="Gene3D" id="3.40.50.12780">
    <property type="entry name" value="N-terminal domain of ligase-like"/>
    <property type="match status" value="1"/>
</dbReference>
<dbReference type="PROSITE" id="PS00455">
    <property type="entry name" value="AMP_BINDING"/>
    <property type="match status" value="1"/>
</dbReference>
<dbReference type="Gene3D" id="3.40.50.1820">
    <property type="entry name" value="alpha/beta hydrolase"/>
    <property type="match status" value="1"/>
</dbReference>
<dbReference type="InterPro" id="IPR029058">
    <property type="entry name" value="AB_hydrolase_fold"/>
</dbReference>
<dbReference type="GeneID" id="63458637"/>
<evidence type="ECO:0000259" key="2">
    <source>
        <dbReference type="PROSITE" id="PS50075"/>
    </source>
</evidence>
<evidence type="ECO:0000313" key="3">
    <source>
        <dbReference type="EMBL" id="SNV17990.1"/>
    </source>
</evidence>
<dbReference type="EMBL" id="LT906453">
    <property type="protein sequence ID" value="SNV17990.1"/>
    <property type="molecule type" value="Genomic_DNA"/>
</dbReference>
<feature type="domain" description="Carrier" evidence="2">
    <location>
        <begin position="540"/>
        <end position="618"/>
    </location>
</feature>
<protein>
    <submittedName>
        <fullName evidence="3">Dimodular nonribosomal peptide synthase</fullName>
    </submittedName>
</protein>
<dbReference type="InterPro" id="IPR025110">
    <property type="entry name" value="AMP-bd_C"/>
</dbReference>
<dbReference type="RefSeq" id="WP_028327285.1">
    <property type="nucleotide sequence ID" value="NZ_JAAFNI010000001.1"/>
</dbReference>
<dbReference type="GO" id="GO:0043041">
    <property type="term" value="P:amino acid activation for nonribosomal peptide biosynthetic process"/>
    <property type="evidence" value="ECO:0007669"/>
    <property type="project" value="TreeGrafter"/>
</dbReference>
<name>A0A239V710_9MICO</name>
<dbReference type="InterPro" id="IPR036736">
    <property type="entry name" value="ACP-like_sf"/>
</dbReference>
<dbReference type="PANTHER" id="PTHR45527">
    <property type="entry name" value="NONRIBOSOMAL PEPTIDE SYNTHETASE"/>
    <property type="match status" value="1"/>
</dbReference>
<dbReference type="GO" id="GO:0031177">
    <property type="term" value="F:phosphopantetheine binding"/>
    <property type="evidence" value="ECO:0007669"/>
    <property type="project" value="TreeGrafter"/>
</dbReference>
<dbReference type="Proteomes" id="UP000242637">
    <property type="component" value="Chromosome 1"/>
</dbReference>
<evidence type="ECO:0000256" key="1">
    <source>
        <dbReference type="ARBA" id="ARBA00001957"/>
    </source>
</evidence>
<dbReference type="KEGG" id="dco:SAMEA4475696_0342"/>
<dbReference type="InterPro" id="IPR000873">
    <property type="entry name" value="AMP-dep_synth/lig_dom"/>
</dbReference>
<organism evidence="3 4">
    <name type="scientific">Dermatophilus congolensis</name>
    <dbReference type="NCBI Taxonomy" id="1863"/>
    <lineage>
        <taxon>Bacteria</taxon>
        <taxon>Bacillati</taxon>
        <taxon>Actinomycetota</taxon>
        <taxon>Actinomycetes</taxon>
        <taxon>Micrococcales</taxon>
        <taxon>Dermatophilaceae</taxon>
        <taxon>Dermatophilus</taxon>
    </lineage>
</organism>
<dbReference type="InterPro" id="IPR045851">
    <property type="entry name" value="AMP-bd_C_sf"/>
</dbReference>
<gene>
    <name evidence="3" type="primary">dhbF</name>
    <name evidence="3" type="ORF">SAMEA4475696_00342</name>
</gene>
<dbReference type="GO" id="GO:0044550">
    <property type="term" value="P:secondary metabolite biosynthetic process"/>
    <property type="evidence" value="ECO:0007669"/>
    <property type="project" value="TreeGrafter"/>
</dbReference>
<dbReference type="OrthoDB" id="2472181at2"/>
<dbReference type="Pfam" id="PF13193">
    <property type="entry name" value="AMP-binding_C"/>
    <property type="match status" value="1"/>
</dbReference>
<dbReference type="InterPro" id="IPR020845">
    <property type="entry name" value="AMP-binding_CS"/>
</dbReference>
<dbReference type="Gene3D" id="1.10.1200.10">
    <property type="entry name" value="ACP-like"/>
    <property type="match status" value="1"/>
</dbReference>
<evidence type="ECO:0000313" key="4">
    <source>
        <dbReference type="Proteomes" id="UP000242637"/>
    </source>
</evidence>
<sequence>MKNTLRNIPALTSEDAERGVIARIATIVKAAPEALAITDATRNVTYNTLAAEAASIRALIETNLGPLANAIDDTGRPVPVAVLQGHTARAVATILGVIGSGHPVVVLDSRTPAPRLADQIERTGARCVLHADGLAKVAADLGTTTIDVTTLPNARARHLWRNPTDPALPAVLALTSGSTGTPKIVVNDQRMLVMDAWDNSLATGCYDANDVIAHNLPMAFHAGLMATIAGITVGAITRLFDTREHGIAPLAAWLHKNKCTVMQASPAICRAFAATGPDPALLERLRSVTIAGEAAQGCDVERIRALLSPECVVRNRYGSSETGLIAEYVVAADHPTLEGALPVGRPVGFTRVELVDAATAAHITGGQDELPPLAPGTGLVAVHRKYVASGYWGDESASAAAFGHDAIGDAWFLSRDIGTFDESGNLRLLGRRDHSVKVRGYLVEPGEVDAVLSTLPEVIESVTVGMPRPEGNGQYRLVSYVVSSAERPGAAAVRAQLRTRLSNHLVPEAVVFVDALPRTERGKLDRAALPPVPAPAVGEAPKTEWERLVAGIWEEILGTDQIGRDSDFFELGGDSLAAEELLTRVIEDLSIRPDQVTSRTLVEAPTLAQYARQLRRRPQRRHQIVSELRTTGDQEPIFFIAGGGGLGVGFVPVVRHLPQGRPVYALQSHALEVRGLPDWSVEAVARRDVRAIRSIQPHGPYFIAGHSFGGLVALEVAKQLEAAGEKVATLMVLDSFPPDPQWQPETPQKSLKRRARDLVGLAVTGLVPTPGLGQYWRFHAQSQVLTARYRTDPYAGRALVVVADSPEQAMRRHWSDFLSGSWKLVETGGDHMTMLRDPNAQGLAQLIAAEVDQAAQACGPLEREVLREASSVGQQDQSRGTPA</sequence>